<dbReference type="HOGENOM" id="CLU_2755398_0_0_9"/>
<dbReference type="AlphaFoldDB" id="U2JNB0"/>
<keyword evidence="2" id="KW-1185">Reference proteome</keyword>
<name>U2JNB0_9FIRM</name>
<accession>U2JNB0</accession>
<sequence>MLFFQGFAGTFLKKYPVYSPFKMCYNKKSILMYFRRYAVADHFLGIGCGRAMIRAETIPIQLHLGVLQNE</sequence>
<comment type="caution">
    <text evidence="1">The sequence shown here is derived from an EMBL/GenBank/DDBJ whole genome shotgun (WGS) entry which is preliminary data.</text>
</comment>
<organism evidence="1 2">
    <name type="scientific">Ruminococcus callidus ATCC 27760</name>
    <dbReference type="NCBI Taxonomy" id="411473"/>
    <lineage>
        <taxon>Bacteria</taxon>
        <taxon>Bacillati</taxon>
        <taxon>Bacillota</taxon>
        <taxon>Clostridia</taxon>
        <taxon>Eubacteriales</taxon>
        <taxon>Oscillospiraceae</taxon>
        <taxon>Ruminococcus</taxon>
    </lineage>
</organism>
<dbReference type="Proteomes" id="UP000016662">
    <property type="component" value="Unassembled WGS sequence"/>
</dbReference>
<reference evidence="1 2" key="1">
    <citation type="submission" date="2013-07" db="EMBL/GenBank/DDBJ databases">
        <authorList>
            <person name="Weinstock G."/>
            <person name="Sodergren E."/>
            <person name="Wylie T."/>
            <person name="Fulton L."/>
            <person name="Fulton R."/>
            <person name="Fronick C."/>
            <person name="O'Laughlin M."/>
            <person name="Godfrey J."/>
            <person name="Miner T."/>
            <person name="Herter B."/>
            <person name="Appelbaum E."/>
            <person name="Cordes M."/>
            <person name="Lek S."/>
            <person name="Wollam A."/>
            <person name="Pepin K.H."/>
            <person name="Palsikar V.B."/>
            <person name="Mitreva M."/>
            <person name="Wilson R.K."/>
        </authorList>
    </citation>
    <scope>NUCLEOTIDE SEQUENCE [LARGE SCALE GENOMIC DNA]</scope>
    <source>
        <strain evidence="1 2">ATCC 27760</strain>
    </source>
</reference>
<evidence type="ECO:0000313" key="2">
    <source>
        <dbReference type="Proteomes" id="UP000016662"/>
    </source>
</evidence>
<protein>
    <submittedName>
        <fullName evidence="1">Uncharacterized protein</fullName>
    </submittedName>
</protein>
<gene>
    <name evidence="1" type="ORF">RUMCAL_03240</name>
</gene>
<proteinExistence type="predicted"/>
<evidence type="ECO:0000313" key="1">
    <source>
        <dbReference type="EMBL" id="ERJ87746.1"/>
    </source>
</evidence>
<dbReference type="STRING" id="411473.RUMCAL_03240"/>
<dbReference type="EMBL" id="AWVF01000433">
    <property type="protein sequence ID" value="ERJ87746.1"/>
    <property type="molecule type" value="Genomic_DNA"/>
</dbReference>